<dbReference type="EMBL" id="JACHLD010000002">
    <property type="protein sequence ID" value="MBB4801845.1"/>
    <property type="molecule type" value="Genomic_DNA"/>
</dbReference>
<keyword evidence="4" id="KW-1185">Reference proteome</keyword>
<evidence type="ECO:0000313" key="4">
    <source>
        <dbReference type="Proteomes" id="UP000561681"/>
    </source>
</evidence>
<protein>
    <submittedName>
        <fullName evidence="3">AsmA protein</fullName>
    </submittedName>
</protein>
<dbReference type="GO" id="GO:0090313">
    <property type="term" value="P:regulation of protein targeting to membrane"/>
    <property type="evidence" value="ECO:0007669"/>
    <property type="project" value="TreeGrafter"/>
</dbReference>
<sequence>MPTSFKHTAIKVLKITGISIAVILFLLFIIPLLFPGKIASEVKKIANERLDTKLDFTNSKLSFFTHFPSLTVSLDELSLTGSKPFSNDTLLKADQVAFGIDIKRLLFDNEVKINKLYVSDALINVMVNEKGQANYNIYVAPEKRKDEKDAPEEGTAIKLERIDLENCHVKYNDRSAKILVDAKGFNYVGKGNLSEDIFDLATDAKIENLDFFYDRTGYVRKKEVRAELITRINTNSLSFILQKNELRINKLPLKFTGLFTILRDGYKIDIKALSENTTVKDLLSVMPPEYLTWLEKTEISGRSDLLLTFKGDYNVSKKQKPNLAFNLKINEGSVNHKDAPVPLKDFQMDLNALLPALDPEQLLVNLRTLKFKVGEKDYFNAYLHSKGLSEMSVNASIKGALDLAVVDAALGLSDFDVKGILKTDIQAKGLFSTSKKLFPKTIGGISLRNGWLKTKYYPNPITNITFVANMLNKAGTYQDLIVAVAPASFTFEGNPVYVNATLSDFSDLAYNAKIKGELNVGRIYQVFSEKGLDLTGYAKADLSLKGKQSYATTGQYDKLDNKGTLILKNIKATSELFPKAFFIKQGNFRFQNEKMWFEKFYASYGKSDFDINGYLLNTINYFLESKGTLSGNFNLKSKLINVDEFMALEKGENTDRKTEVEYAKEDHPKMSGVVMIPENLNVSLNANADKVEYNGLTINNLKGKTGVKKEGFYLENINFNIIDCLVGINAFYKDESPTAAHFDAHFTAKDFDVQRAYKEIPMFHDMVSAAEKAHGIISVDYKVKGDLNGNMGPIYASLNGGGTINLRDVKIQGLKLFDGISSKTGQDGLNNPDMKGIEIKSTIDKNLINVEPFTFSVAGFRPTIKGTTSFDGLLDLRMRLGLPLFGIIGFPIVITGTHEAPKIKIFSKTGQEINPAVYDEKKNKVVKKEKVSKSKTK</sequence>
<evidence type="ECO:0000256" key="1">
    <source>
        <dbReference type="SAM" id="Phobius"/>
    </source>
</evidence>
<evidence type="ECO:0000313" key="3">
    <source>
        <dbReference type="EMBL" id="MBB4801845.1"/>
    </source>
</evidence>
<name>A0A7W7N6I2_9FLAO</name>
<keyword evidence="1" id="KW-1133">Transmembrane helix</keyword>
<dbReference type="Proteomes" id="UP000561681">
    <property type="component" value="Unassembled WGS sequence"/>
</dbReference>
<reference evidence="3 4" key="1">
    <citation type="submission" date="2020-08" db="EMBL/GenBank/DDBJ databases">
        <title>Functional genomics of gut bacteria from endangered species of beetles.</title>
        <authorList>
            <person name="Carlos-Shanley C."/>
        </authorList>
    </citation>
    <scope>NUCLEOTIDE SEQUENCE [LARGE SCALE GENOMIC DNA]</scope>
    <source>
        <strain evidence="3 4">S00142</strain>
    </source>
</reference>
<gene>
    <name evidence="3" type="ORF">HNP37_001906</name>
</gene>
<comment type="caution">
    <text evidence="3">The sequence shown here is derived from an EMBL/GenBank/DDBJ whole genome shotgun (WGS) entry which is preliminary data.</text>
</comment>
<evidence type="ECO:0000259" key="2">
    <source>
        <dbReference type="Pfam" id="PF05170"/>
    </source>
</evidence>
<dbReference type="Pfam" id="PF05170">
    <property type="entry name" value="AsmA"/>
    <property type="match status" value="1"/>
</dbReference>
<dbReference type="PANTHER" id="PTHR30441">
    <property type="entry name" value="DUF748 DOMAIN-CONTAINING PROTEIN"/>
    <property type="match status" value="1"/>
</dbReference>
<dbReference type="GO" id="GO:0005886">
    <property type="term" value="C:plasma membrane"/>
    <property type="evidence" value="ECO:0007669"/>
    <property type="project" value="TreeGrafter"/>
</dbReference>
<dbReference type="InterPro" id="IPR007844">
    <property type="entry name" value="AsmA"/>
</dbReference>
<dbReference type="PANTHER" id="PTHR30441:SF8">
    <property type="entry name" value="DUF748 DOMAIN-CONTAINING PROTEIN"/>
    <property type="match status" value="1"/>
</dbReference>
<proteinExistence type="predicted"/>
<dbReference type="InterPro" id="IPR052894">
    <property type="entry name" value="AsmA-related"/>
</dbReference>
<feature type="domain" description="AsmA" evidence="2">
    <location>
        <begin position="11"/>
        <end position="180"/>
    </location>
</feature>
<dbReference type="AlphaFoldDB" id="A0A7W7N6I2"/>
<keyword evidence="1" id="KW-0472">Membrane</keyword>
<keyword evidence="1" id="KW-0812">Transmembrane</keyword>
<organism evidence="3 4">
    <name type="scientific">Flavobacterium nitrogenifigens</name>
    <dbReference type="NCBI Taxonomy" id="1617283"/>
    <lineage>
        <taxon>Bacteria</taxon>
        <taxon>Pseudomonadati</taxon>
        <taxon>Bacteroidota</taxon>
        <taxon>Flavobacteriia</taxon>
        <taxon>Flavobacteriales</taxon>
        <taxon>Flavobacteriaceae</taxon>
        <taxon>Flavobacterium</taxon>
    </lineage>
</organism>
<dbReference type="RefSeq" id="WP_184160639.1">
    <property type="nucleotide sequence ID" value="NZ_JACHLD010000002.1"/>
</dbReference>
<feature type="transmembrane region" description="Helical" evidence="1">
    <location>
        <begin position="12"/>
        <end position="34"/>
    </location>
</feature>
<accession>A0A7W7N6I2</accession>